<keyword evidence="13" id="KW-1185">Reference proteome</keyword>
<dbReference type="InterPro" id="IPR001288">
    <property type="entry name" value="Translation_initiation_fac_3"/>
</dbReference>
<evidence type="ECO:0000259" key="10">
    <source>
        <dbReference type="Pfam" id="PF00707"/>
    </source>
</evidence>
<dbReference type="Proteomes" id="UP000694411">
    <property type="component" value="Chromosome 17"/>
</dbReference>
<dbReference type="GeneID" id="112610734"/>
<comment type="function">
    <text evidence="7">IF-3 binds to the 28S ribosomal subunit and shifts the equilibrium between 55S ribosomes and their 39S and 28S subunits in favor of the free subunits, thus enhancing the availability of 28S subunits on which protein synthesis initiation begins.</text>
</comment>
<dbReference type="Pfam" id="PF00707">
    <property type="entry name" value="IF3_C"/>
    <property type="match status" value="1"/>
</dbReference>
<dbReference type="AlphaFoldDB" id="A0A8D2FRB6"/>
<evidence type="ECO:0000313" key="12">
    <source>
        <dbReference type="Ensembl" id="ENSTGEP00000024595.1"/>
    </source>
</evidence>
<sequence length="287" mass="32932">MNSSYYVLRMAALFLKRLTLQTVKFENSCVRCFGKHIVQKTAPAQSFPIASAPRLSLLIHAEAFSTVEDTRNEGKKKKKSQTAFGNVGRKISQRIIHLFDEKGNDMGNMHRADVIRLMDERDLRLVQRNTSTEPAEYQLMTGMQILQERQRLREMKKASPKTGPTVTKELTFSSNIGQHDLDTKTKQIQQWIKKERQVRITIKKGKHVDVSENKMEEMFHQILQTMPGMATFLSRPQAVQGGKALMCVLRPLSKNEEKAYGETQKTQKRDTLNQDQGNDKESNVLHQ</sequence>
<keyword evidence="5" id="KW-0809">Transit peptide</keyword>
<keyword evidence="6" id="KW-0496">Mitochondrion</keyword>
<evidence type="ECO:0000256" key="1">
    <source>
        <dbReference type="ARBA" id="ARBA00004173"/>
    </source>
</evidence>
<dbReference type="RefSeq" id="XP_025219981.1">
    <property type="nucleotide sequence ID" value="XM_025364196.1"/>
</dbReference>
<accession>A0A8D2FRB6</accession>
<comment type="similarity">
    <text evidence="2">Belongs to the IF-3 family.</text>
</comment>
<dbReference type="GO" id="GO:0003743">
    <property type="term" value="F:translation initiation factor activity"/>
    <property type="evidence" value="ECO:0007669"/>
    <property type="project" value="UniProtKB-KW"/>
</dbReference>
<comment type="subcellular location">
    <subcellularLocation>
        <location evidence="1">Mitochondrion</location>
    </subcellularLocation>
</comment>
<evidence type="ECO:0000313" key="13">
    <source>
        <dbReference type="Proteomes" id="UP000694411"/>
    </source>
</evidence>
<dbReference type="GO" id="GO:0032790">
    <property type="term" value="P:ribosome disassembly"/>
    <property type="evidence" value="ECO:0007669"/>
    <property type="project" value="TreeGrafter"/>
</dbReference>
<dbReference type="FunFam" id="3.30.110.10:FF:000004">
    <property type="entry name" value="Translation initiation factor IF-3, mitochondrial"/>
    <property type="match status" value="1"/>
</dbReference>
<evidence type="ECO:0000256" key="2">
    <source>
        <dbReference type="ARBA" id="ARBA00005439"/>
    </source>
</evidence>
<feature type="domain" description="Translation initiation factor 3 N-terminal" evidence="11">
    <location>
        <begin position="87"/>
        <end position="154"/>
    </location>
</feature>
<dbReference type="Pfam" id="PF05198">
    <property type="entry name" value="IF3_N"/>
    <property type="match status" value="1"/>
</dbReference>
<evidence type="ECO:0000256" key="5">
    <source>
        <dbReference type="ARBA" id="ARBA00022946"/>
    </source>
</evidence>
<dbReference type="CTD" id="219402"/>
<dbReference type="Gene3D" id="3.10.20.80">
    <property type="entry name" value="Translation initiation factor 3 (IF-3), N-terminal domain"/>
    <property type="match status" value="1"/>
</dbReference>
<dbReference type="FunFam" id="3.10.20.80:FF:000002">
    <property type="entry name" value="Mitochondrial translational initiation factor 3"/>
    <property type="match status" value="1"/>
</dbReference>
<dbReference type="PANTHER" id="PTHR10938:SF0">
    <property type="entry name" value="TRANSLATION INITIATION FACTOR IF-3, MITOCHONDRIAL"/>
    <property type="match status" value="1"/>
</dbReference>
<dbReference type="Gene3D" id="3.30.110.10">
    <property type="entry name" value="Translation initiation factor 3 (IF-3), C-terminal domain"/>
    <property type="match status" value="1"/>
</dbReference>
<name>A0A8D2FRB6_THEGE</name>
<dbReference type="InterPro" id="IPR036788">
    <property type="entry name" value="T_IF-3_C_sf"/>
</dbReference>
<keyword evidence="4" id="KW-0648">Protein biosynthesis</keyword>
<dbReference type="GO" id="GO:0070124">
    <property type="term" value="P:mitochondrial translational initiation"/>
    <property type="evidence" value="ECO:0007669"/>
    <property type="project" value="TreeGrafter"/>
</dbReference>
<dbReference type="InterPro" id="IPR019814">
    <property type="entry name" value="Translation_initiation_fac_3_N"/>
</dbReference>
<gene>
    <name evidence="12" type="primary">MTIF3</name>
</gene>
<dbReference type="InterPro" id="IPR019815">
    <property type="entry name" value="Translation_initiation_fac_3_C"/>
</dbReference>
<organism evidence="12 13">
    <name type="scientific">Theropithecus gelada</name>
    <name type="common">Gelada baboon</name>
    <dbReference type="NCBI Taxonomy" id="9565"/>
    <lineage>
        <taxon>Eukaryota</taxon>
        <taxon>Metazoa</taxon>
        <taxon>Chordata</taxon>
        <taxon>Craniata</taxon>
        <taxon>Vertebrata</taxon>
        <taxon>Euteleostomi</taxon>
        <taxon>Mammalia</taxon>
        <taxon>Eutheria</taxon>
        <taxon>Euarchontoglires</taxon>
        <taxon>Primates</taxon>
        <taxon>Haplorrhini</taxon>
        <taxon>Catarrhini</taxon>
        <taxon>Cercopithecidae</taxon>
        <taxon>Cercopithecinae</taxon>
        <taxon>Theropithecus</taxon>
    </lineage>
</organism>
<protein>
    <recommendedName>
        <fullName evidence="8">Translation initiation factor IF-3, mitochondrial</fullName>
    </recommendedName>
</protein>
<evidence type="ECO:0000256" key="9">
    <source>
        <dbReference type="SAM" id="MobiDB-lite"/>
    </source>
</evidence>
<dbReference type="InterPro" id="IPR036787">
    <property type="entry name" value="T_IF-3_N_sf"/>
</dbReference>
<evidence type="ECO:0000256" key="6">
    <source>
        <dbReference type="ARBA" id="ARBA00023128"/>
    </source>
</evidence>
<reference evidence="12" key="2">
    <citation type="submission" date="2025-08" db="UniProtKB">
        <authorList>
            <consortium name="Ensembl"/>
        </authorList>
    </citation>
    <scope>IDENTIFICATION</scope>
</reference>
<dbReference type="KEGG" id="tge:112610734"/>
<evidence type="ECO:0000256" key="8">
    <source>
        <dbReference type="ARBA" id="ARBA00073270"/>
    </source>
</evidence>
<evidence type="ECO:0000256" key="7">
    <source>
        <dbReference type="ARBA" id="ARBA00059316"/>
    </source>
</evidence>
<evidence type="ECO:0000256" key="4">
    <source>
        <dbReference type="ARBA" id="ARBA00022917"/>
    </source>
</evidence>
<dbReference type="SUPFAM" id="SSF54364">
    <property type="entry name" value="Translation initiation factor IF3, N-terminal domain"/>
    <property type="match status" value="1"/>
</dbReference>
<reference evidence="12" key="3">
    <citation type="submission" date="2025-09" db="UniProtKB">
        <authorList>
            <consortium name="Ensembl"/>
        </authorList>
    </citation>
    <scope>IDENTIFICATION</scope>
</reference>
<evidence type="ECO:0000259" key="11">
    <source>
        <dbReference type="Pfam" id="PF05198"/>
    </source>
</evidence>
<dbReference type="SUPFAM" id="SSF55200">
    <property type="entry name" value="Translation initiation factor IF3, C-terminal domain"/>
    <property type="match status" value="1"/>
</dbReference>
<feature type="region of interest" description="Disordered" evidence="9">
    <location>
        <begin position="258"/>
        <end position="287"/>
    </location>
</feature>
<evidence type="ECO:0000256" key="3">
    <source>
        <dbReference type="ARBA" id="ARBA00022540"/>
    </source>
</evidence>
<proteinExistence type="inferred from homology"/>
<dbReference type="GO" id="GO:0005739">
    <property type="term" value="C:mitochondrion"/>
    <property type="evidence" value="ECO:0007669"/>
    <property type="project" value="UniProtKB-SubCell"/>
</dbReference>
<dbReference type="GO" id="GO:0043022">
    <property type="term" value="F:ribosome binding"/>
    <property type="evidence" value="ECO:0007669"/>
    <property type="project" value="TreeGrafter"/>
</dbReference>
<keyword evidence="3" id="KW-0396">Initiation factor</keyword>
<dbReference type="Ensembl" id="ENSTGET00000029318.1">
    <property type="protein sequence ID" value="ENSTGEP00000024595.1"/>
    <property type="gene ID" value="ENSTGEG00000019874.1"/>
</dbReference>
<dbReference type="PANTHER" id="PTHR10938">
    <property type="entry name" value="TRANSLATION INITIATION FACTOR IF-3"/>
    <property type="match status" value="1"/>
</dbReference>
<feature type="domain" description="Translation initiation factor 3 C-terminal" evidence="10">
    <location>
        <begin position="166"/>
        <end position="251"/>
    </location>
</feature>
<reference evidence="12" key="1">
    <citation type="submission" date="2018-05" db="EMBL/GenBank/DDBJ databases">
        <title>Whole genome of Theropithecus gelada.</title>
        <authorList>
            <person name="Chiou K.L."/>
            <person name="Snyder-Mackler N."/>
        </authorList>
    </citation>
    <scope>NUCLEOTIDE SEQUENCE [LARGE SCALE GENOMIC DNA]</scope>
</reference>